<dbReference type="eggNOG" id="KOG1339">
    <property type="taxonomic scope" value="Eukaryota"/>
</dbReference>
<dbReference type="InterPro" id="IPR033121">
    <property type="entry name" value="PEPTIDASE_A1"/>
</dbReference>
<reference evidence="5 6" key="1">
    <citation type="journal article" date="2011" name="J. Gen. Appl. Microbiol.">
        <title>Draft genome sequencing of the enigmatic basidiomycete Mixia osmundae.</title>
        <authorList>
            <person name="Nishida H."/>
            <person name="Nagatsuka Y."/>
            <person name="Sugiyama J."/>
        </authorList>
    </citation>
    <scope>NUCLEOTIDE SEQUENCE [LARGE SCALE GENOMIC DNA]</scope>
    <source>
        <strain evidence="6">CBS 9802 / IAM 14324 / JCM 22182 / KY 12970</strain>
    </source>
</reference>
<dbReference type="Pfam" id="PF00026">
    <property type="entry name" value="Asp"/>
    <property type="match status" value="1"/>
</dbReference>
<dbReference type="PANTHER" id="PTHR47966">
    <property type="entry name" value="BETA-SITE APP-CLEAVING ENZYME, ISOFORM A-RELATED"/>
    <property type="match status" value="1"/>
</dbReference>
<organism evidence="5 6">
    <name type="scientific">Mixia osmundae (strain CBS 9802 / IAM 14324 / JCM 22182 / KY 12970)</name>
    <dbReference type="NCBI Taxonomy" id="764103"/>
    <lineage>
        <taxon>Eukaryota</taxon>
        <taxon>Fungi</taxon>
        <taxon>Dikarya</taxon>
        <taxon>Basidiomycota</taxon>
        <taxon>Pucciniomycotina</taxon>
        <taxon>Mixiomycetes</taxon>
        <taxon>Mixiales</taxon>
        <taxon>Mixiaceae</taxon>
        <taxon>Mixia</taxon>
    </lineage>
</organism>
<keyword evidence="3" id="KW-0732">Signal</keyword>
<evidence type="ECO:0000256" key="3">
    <source>
        <dbReference type="SAM" id="SignalP"/>
    </source>
</evidence>
<feature type="compositionally biased region" description="Polar residues" evidence="2">
    <location>
        <begin position="445"/>
        <end position="502"/>
    </location>
</feature>
<name>G7E510_MIXOS</name>
<evidence type="ECO:0000313" key="5">
    <source>
        <dbReference type="EMBL" id="GAA97920.1"/>
    </source>
</evidence>
<evidence type="ECO:0000256" key="2">
    <source>
        <dbReference type="SAM" id="MobiDB-lite"/>
    </source>
</evidence>
<comment type="caution">
    <text evidence="5">The sequence shown here is derived from an EMBL/GenBank/DDBJ whole genome shotgun (WGS) entry which is preliminary data.</text>
</comment>
<dbReference type="OrthoDB" id="660550at2759"/>
<proteinExistence type="inferred from homology"/>
<dbReference type="GO" id="GO:0006508">
    <property type="term" value="P:proteolysis"/>
    <property type="evidence" value="ECO:0007669"/>
    <property type="project" value="InterPro"/>
</dbReference>
<dbReference type="SUPFAM" id="SSF50630">
    <property type="entry name" value="Acid proteases"/>
    <property type="match status" value="1"/>
</dbReference>
<dbReference type="PROSITE" id="PS51767">
    <property type="entry name" value="PEPTIDASE_A1"/>
    <property type="match status" value="1"/>
</dbReference>
<dbReference type="Proteomes" id="UP000009131">
    <property type="component" value="Unassembled WGS sequence"/>
</dbReference>
<dbReference type="AlphaFoldDB" id="G7E510"/>
<dbReference type="InterPro" id="IPR034164">
    <property type="entry name" value="Pepsin-like_dom"/>
</dbReference>
<feature type="compositionally biased region" description="Low complexity" evidence="2">
    <location>
        <begin position="435"/>
        <end position="444"/>
    </location>
</feature>
<dbReference type="GO" id="GO:0004190">
    <property type="term" value="F:aspartic-type endopeptidase activity"/>
    <property type="evidence" value="ECO:0007669"/>
    <property type="project" value="InterPro"/>
</dbReference>
<evidence type="ECO:0000256" key="1">
    <source>
        <dbReference type="ARBA" id="ARBA00007447"/>
    </source>
</evidence>
<feature type="domain" description="Peptidase A1" evidence="4">
    <location>
        <begin position="94"/>
        <end position="409"/>
    </location>
</feature>
<dbReference type="CDD" id="cd05471">
    <property type="entry name" value="pepsin_like"/>
    <property type="match status" value="1"/>
</dbReference>
<accession>G7E510</accession>
<sequence length="548" mass="55673">MSISKSLLAGALLVSASLAAPSPSQGAAGSSIQLNGVVRYTTPERAASAQNETGLNFGDSARLRARMQMNQGQDNFVHSFAAGQVIGTNKINEVLIPVGIGADGDVKLLILDSGSSNTWAGSLQPVNKSSTTVSTGKKVSLSYGTGAMQGDLVNDQITIGPMVIKNQGITIATQTRDFQDADGIAGIGGVALTSRTIVGAPQETIPTLMDNLLSQGIISQPYLSVAMQPGNKVDAQNTRVTFGAIDNDSFVGELNFVPITKAPQAGRFWGVDLSVAVGTARVCNNAPVIIDTGTSIALLASDYFSVYQKAVGGKVDARSGLLAVKRSALQSLALTFGKSTYTLSAEAQVFPSELNSMLGVLPTGFDAWGIMGSLGTPSGSGLDGIIGQSVLQRLFVVFDSGMPPRVGFANTRLTQGGTNNDVALTLPQQSAQTSALQQSSAITSGASSNAVPGTSPLQASAGVSQPDQTGANASVGATAQVTGQQAPMQAPPSGTASTQGAQTDVASSIANAFGSIFKSSAPRNTGEAAQSVQAAALLLGTTALAFLL</sequence>
<dbReference type="EMBL" id="BABT02000146">
    <property type="protein sequence ID" value="GAA97920.1"/>
    <property type="molecule type" value="Genomic_DNA"/>
</dbReference>
<dbReference type="PRINTS" id="PR00792">
    <property type="entry name" value="PEPSIN"/>
</dbReference>
<dbReference type="Gene3D" id="2.40.70.10">
    <property type="entry name" value="Acid Proteases"/>
    <property type="match status" value="2"/>
</dbReference>
<dbReference type="STRING" id="764103.G7E510"/>
<dbReference type="InterPro" id="IPR001461">
    <property type="entry name" value="Aspartic_peptidase_A1"/>
</dbReference>
<gene>
    <name evidence="5" type="primary">Mo04600</name>
    <name evidence="5" type="ORF">E5Q_04600</name>
</gene>
<dbReference type="InParanoid" id="G7E510"/>
<evidence type="ECO:0000313" key="6">
    <source>
        <dbReference type="Proteomes" id="UP000009131"/>
    </source>
</evidence>
<dbReference type="HOGENOM" id="CLU_038846_0_0_1"/>
<evidence type="ECO:0000259" key="4">
    <source>
        <dbReference type="PROSITE" id="PS51767"/>
    </source>
</evidence>
<keyword evidence="6" id="KW-1185">Reference proteome</keyword>
<feature type="signal peptide" evidence="3">
    <location>
        <begin position="1"/>
        <end position="19"/>
    </location>
</feature>
<dbReference type="InterPro" id="IPR021109">
    <property type="entry name" value="Peptidase_aspartic_dom_sf"/>
</dbReference>
<comment type="similarity">
    <text evidence="1">Belongs to the peptidase A1 family.</text>
</comment>
<reference evidence="5 6" key="2">
    <citation type="journal article" date="2012" name="Open Biol.">
        <title>Characteristics of nucleosomes and linker DNA regions on the genome of the basidiomycete Mixia osmundae revealed by mono- and dinucleosome mapping.</title>
        <authorList>
            <person name="Nishida H."/>
            <person name="Kondo S."/>
            <person name="Matsumoto T."/>
            <person name="Suzuki Y."/>
            <person name="Yoshikawa H."/>
            <person name="Taylor T.D."/>
            <person name="Sugiyama J."/>
        </authorList>
    </citation>
    <scope>NUCLEOTIDE SEQUENCE [LARGE SCALE GENOMIC DNA]</scope>
    <source>
        <strain evidence="6">CBS 9802 / IAM 14324 / JCM 22182 / KY 12970</strain>
    </source>
</reference>
<feature type="chain" id="PRO_5003492694" description="Peptidase A1 domain-containing protein" evidence="3">
    <location>
        <begin position="20"/>
        <end position="548"/>
    </location>
</feature>
<dbReference type="PANTHER" id="PTHR47966:SF51">
    <property type="entry name" value="BETA-SITE APP-CLEAVING ENZYME, ISOFORM A-RELATED"/>
    <property type="match status" value="1"/>
</dbReference>
<feature type="region of interest" description="Disordered" evidence="2">
    <location>
        <begin position="435"/>
        <end position="502"/>
    </location>
</feature>
<protein>
    <recommendedName>
        <fullName evidence="4">Peptidase A1 domain-containing protein</fullName>
    </recommendedName>
</protein>